<keyword evidence="1" id="KW-0472">Membrane</keyword>
<dbReference type="EMBL" id="MGFJ01000019">
    <property type="protein sequence ID" value="OGM02602.1"/>
    <property type="molecule type" value="Genomic_DNA"/>
</dbReference>
<name>A0A1F7WIE7_9BACT</name>
<evidence type="ECO:0000313" key="3">
    <source>
        <dbReference type="Proteomes" id="UP000176198"/>
    </source>
</evidence>
<evidence type="ECO:0000256" key="1">
    <source>
        <dbReference type="SAM" id="Phobius"/>
    </source>
</evidence>
<comment type="caution">
    <text evidence="2">The sequence shown here is derived from an EMBL/GenBank/DDBJ whole genome shotgun (WGS) entry which is preliminary data.</text>
</comment>
<feature type="transmembrane region" description="Helical" evidence="1">
    <location>
        <begin position="6"/>
        <end position="27"/>
    </location>
</feature>
<sequence>MHKKGISLVFLAGVAFVVIFFVVLKFLKISSIIPNQVKTVSPLFIRKTYSSLKEALINGNYKNYPTSSLNTPTKGQDNSVMYNPKTNQLLELDTSEGGGYKCCEAPTFYVWSDSTENIFWIRTYQADLSSVHDNWYGPFKLERRN</sequence>
<evidence type="ECO:0000313" key="2">
    <source>
        <dbReference type="EMBL" id="OGM02602.1"/>
    </source>
</evidence>
<proteinExistence type="predicted"/>
<keyword evidence="1" id="KW-1133">Transmembrane helix</keyword>
<accession>A0A1F7WIE7</accession>
<dbReference type="AlphaFoldDB" id="A0A1F7WIE7"/>
<protein>
    <submittedName>
        <fullName evidence="2">Uncharacterized protein</fullName>
    </submittedName>
</protein>
<reference evidence="2 3" key="1">
    <citation type="journal article" date="2016" name="Nat. Commun.">
        <title>Thousands of microbial genomes shed light on interconnected biogeochemical processes in an aquifer system.</title>
        <authorList>
            <person name="Anantharaman K."/>
            <person name="Brown C.T."/>
            <person name="Hug L.A."/>
            <person name="Sharon I."/>
            <person name="Castelle C.J."/>
            <person name="Probst A.J."/>
            <person name="Thomas B.C."/>
            <person name="Singh A."/>
            <person name="Wilkins M.J."/>
            <person name="Karaoz U."/>
            <person name="Brodie E.L."/>
            <person name="Williams K.H."/>
            <person name="Hubbard S.S."/>
            <person name="Banfield J.F."/>
        </authorList>
    </citation>
    <scope>NUCLEOTIDE SEQUENCE [LARGE SCALE GENOMIC DNA]</scope>
</reference>
<dbReference type="STRING" id="1802471.A2115_01135"/>
<dbReference type="Proteomes" id="UP000176198">
    <property type="component" value="Unassembled WGS sequence"/>
</dbReference>
<gene>
    <name evidence="2" type="ORF">A2115_01135</name>
</gene>
<keyword evidence="1" id="KW-0812">Transmembrane</keyword>
<organism evidence="2 3">
    <name type="scientific">Candidatus Woesebacteria bacterium GWA1_41_8</name>
    <dbReference type="NCBI Taxonomy" id="1802471"/>
    <lineage>
        <taxon>Bacteria</taxon>
        <taxon>Candidatus Woeseibacteriota</taxon>
    </lineage>
</organism>